<feature type="transmembrane region" description="Helical" evidence="6">
    <location>
        <begin position="156"/>
        <end position="174"/>
    </location>
</feature>
<dbReference type="KEGG" id="pseg:D3H65_02315"/>
<dbReference type="Gene3D" id="1.20.1250.20">
    <property type="entry name" value="MFS general substrate transporter like domains"/>
    <property type="match status" value="2"/>
</dbReference>
<gene>
    <name evidence="8" type="ORF">D3H65_02315</name>
</gene>
<reference evidence="8 9" key="1">
    <citation type="submission" date="2018-09" db="EMBL/GenBank/DDBJ databases">
        <title>Genome sequencing of strain 6GH32-13.</title>
        <authorList>
            <person name="Weon H.-Y."/>
            <person name="Heo J."/>
            <person name="Kwon S.-W."/>
        </authorList>
    </citation>
    <scope>NUCLEOTIDE SEQUENCE [LARGE SCALE GENOMIC DNA]</scope>
    <source>
        <strain evidence="8 9">5GH32-13</strain>
    </source>
</reference>
<dbReference type="PANTHER" id="PTHR43124:SF6">
    <property type="entry name" value="TRANSPORTER ARAJ-RELATED"/>
    <property type="match status" value="1"/>
</dbReference>
<dbReference type="CDD" id="cd17324">
    <property type="entry name" value="MFS_NepI_like"/>
    <property type="match status" value="1"/>
</dbReference>
<feature type="transmembrane region" description="Helical" evidence="6">
    <location>
        <begin position="359"/>
        <end position="376"/>
    </location>
</feature>
<dbReference type="AlphaFoldDB" id="A0A3B7MZ42"/>
<dbReference type="Pfam" id="PF07690">
    <property type="entry name" value="MFS_1"/>
    <property type="match status" value="1"/>
</dbReference>
<feature type="transmembrane region" description="Helical" evidence="6">
    <location>
        <begin position="129"/>
        <end position="150"/>
    </location>
</feature>
<dbReference type="InterPro" id="IPR050189">
    <property type="entry name" value="MFS_Efflux_Transporters"/>
</dbReference>
<evidence type="ECO:0000313" key="9">
    <source>
        <dbReference type="Proteomes" id="UP000263900"/>
    </source>
</evidence>
<comment type="subcellular location">
    <subcellularLocation>
        <location evidence="1">Cell membrane</location>
        <topology evidence="1">Multi-pass membrane protein</topology>
    </subcellularLocation>
</comment>
<feature type="transmembrane region" description="Helical" evidence="6">
    <location>
        <begin position="42"/>
        <end position="63"/>
    </location>
</feature>
<feature type="transmembrane region" description="Helical" evidence="6">
    <location>
        <begin position="70"/>
        <end position="89"/>
    </location>
</feature>
<evidence type="ECO:0000256" key="2">
    <source>
        <dbReference type="ARBA" id="ARBA00022475"/>
    </source>
</evidence>
<name>A0A3B7MZ42_9BACT</name>
<organism evidence="8 9">
    <name type="scientific">Paraflavitalea soli</name>
    <dbReference type="NCBI Taxonomy" id="2315862"/>
    <lineage>
        <taxon>Bacteria</taxon>
        <taxon>Pseudomonadati</taxon>
        <taxon>Bacteroidota</taxon>
        <taxon>Chitinophagia</taxon>
        <taxon>Chitinophagales</taxon>
        <taxon>Chitinophagaceae</taxon>
        <taxon>Paraflavitalea</taxon>
    </lineage>
</organism>
<dbReference type="EMBL" id="CP032157">
    <property type="protein sequence ID" value="AXY78489.1"/>
    <property type="molecule type" value="Genomic_DNA"/>
</dbReference>
<proteinExistence type="predicted"/>
<dbReference type="PROSITE" id="PS50850">
    <property type="entry name" value="MFS"/>
    <property type="match status" value="1"/>
</dbReference>
<dbReference type="Proteomes" id="UP000263900">
    <property type="component" value="Chromosome"/>
</dbReference>
<feature type="transmembrane region" description="Helical" evidence="6">
    <location>
        <begin position="201"/>
        <end position="223"/>
    </location>
</feature>
<evidence type="ECO:0000313" key="8">
    <source>
        <dbReference type="EMBL" id="AXY78489.1"/>
    </source>
</evidence>
<dbReference type="SUPFAM" id="SSF103473">
    <property type="entry name" value="MFS general substrate transporter"/>
    <property type="match status" value="1"/>
</dbReference>
<feature type="transmembrane region" description="Helical" evidence="6">
    <location>
        <begin position="294"/>
        <end position="315"/>
    </location>
</feature>
<feature type="transmembrane region" description="Helical" evidence="6">
    <location>
        <begin position="235"/>
        <end position="255"/>
    </location>
</feature>
<feature type="domain" description="Major facilitator superfamily (MFS) profile" evidence="7">
    <location>
        <begin position="4"/>
        <end position="380"/>
    </location>
</feature>
<dbReference type="InterPro" id="IPR020846">
    <property type="entry name" value="MFS_dom"/>
</dbReference>
<accession>A0A3B7MZ42</accession>
<keyword evidence="4 6" id="KW-1133">Transmembrane helix</keyword>
<evidence type="ECO:0000256" key="6">
    <source>
        <dbReference type="SAM" id="Phobius"/>
    </source>
</evidence>
<feature type="transmembrane region" description="Helical" evidence="6">
    <location>
        <begin position="95"/>
        <end position="117"/>
    </location>
</feature>
<dbReference type="GO" id="GO:0005886">
    <property type="term" value="C:plasma membrane"/>
    <property type="evidence" value="ECO:0007669"/>
    <property type="project" value="UniProtKB-SubCell"/>
</dbReference>
<evidence type="ECO:0000259" key="7">
    <source>
        <dbReference type="PROSITE" id="PS50850"/>
    </source>
</evidence>
<dbReference type="InterPro" id="IPR036259">
    <property type="entry name" value="MFS_trans_sf"/>
</dbReference>
<sequence length="408" mass="42816">MKPGLLTLTLGGMVVGMTEFMMMGVLPDVATSLDISIPSAGHLISIYALGVVIGAPLMTALTAKYRPRTVLLSLMGMFALFNTLFALAPGYELLLVTRLFAGLPHGAFFGMGAVVASRLADPGREARSVSMMFAGLTIANIAGVPLGTWMAHAIGWRYAFLAIALIALVAALSIKKWMPNLTPSPYEGFSKSAKVFKQRDIWIIIGISSIGTGGLFAWISYIAPLMTEVGGFSSSSISSIMIIAGLGMAAGNFIGGRLADRFSPLKTTASLLLTMIGSLLIVSVVSYYKVPAIGMTFITGAIAFAVIAPMQMLMIRAAKGAEMLASSALQASANMGNALGAWLGGMPIAAGYGYTSPEYVGAGLALTGFVLCMVLAKQKKRPVVVPQPEIQQAIHSPLKEKSYENSIS</sequence>
<protein>
    <submittedName>
        <fullName evidence="8">MFS transporter</fullName>
    </submittedName>
</protein>
<dbReference type="InterPro" id="IPR011701">
    <property type="entry name" value="MFS"/>
</dbReference>
<keyword evidence="2" id="KW-1003">Cell membrane</keyword>
<dbReference type="GO" id="GO:0022857">
    <property type="term" value="F:transmembrane transporter activity"/>
    <property type="evidence" value="ECO:0007669"/>
    <property type="project" value="InterPro"/>
</dbReference>
<evidence type="ECO:0000256" key="4">
    <source>
        <dbReference type="ARBA" id="ARBA00022989"/>
    </source>
</evidence>
<feature type="transmembrane region" description="Helical" evidence="6">
    <location>
        <begin position="267"/>
        <end position="288"/>
    </location>
</feature>
<evidence type="ECO:0000256" key="1">
    <source>
        <dbReference type="ARBA" id="ARBA00004651"/>
    </source>
</evidence>
<keyword evidence="9" id="KW-1185">Reference proteome</keyword>
<evidence type="ECO:0000256" key="5">
    <source>
        <dbReference type="ARBA" id="ARBA00023136"/>
    </source>
</evidence>
<keyword evidence="5 6" id="KW-0472">Membrane</keyword>
<dbReference type="PANTHER" id="PTHR43124">
    <property type="entry name" value="PURINE EFFLUX PUMP PBUE"/>
    <property type="match status" value="1"/>
</dbReference>
<evidence type="ECO:0000256" key="3">
    <source>
        <dbReference type="ARBA" id="ARBA00022692"/>
    </source>
</evidence>
<feature type="transmembrane region" description="Helical" evidence="6">
    <location>
        <begin position="336"/>
        <end position="353"/>
    </location>
</feature>
<keyword evidence="3 6" id="KW-0812">Transmembrane</keyword>
<dbReference type="OrthoDB" id="9788453at2"/>